<protein>
    <recommendedName>
        <fullName evidence="1">F-box domain-containing protein</fullName>
    </recommendedName>
</protein>
<feature type="domain" description="F-box" evidence="1">
    <location>
        <begin position="49"/>
        <end position="96"/>
    </location>
</feature>
<name>A0A6A6QEI2_9PEZI</name>
<evidence type="ECO:0000259" key="1">
    <source>
        <dbReference type="PROSITE" id="PS50181"/>
    </source>
</evidence>
<gene>
    <name evidence="2" type="ORF">BU16DRAFT_595176</name>
</gene>
<evidence type="ECO:0000313" key="3">
    <source>
        <dbReference type="Proteomes" id="UP000799750"/>
    </source>
</evidence>
<dbReference type="SUPFAM" id="SSF81383">
    <property type="entry name" value="F-box domain"/>
    <property type="match status" value="1"/>
</dbReference>
<dbReference type="Proteomes" id="UP000799750">
    <property type="component" value="Unassembled WGS sequence"/>
</dbReference>
<dbReference type="EMBL" id="MU004196">
    <property type="protein sequence ID" value="KAF2490682.1"/>
    <property type="molecule type" value="Genomic_DNA"/>
</dbReference>
<dbReference type="AlphaFoldDB" id="A0A6A6QEI2"/>
<dbReference type="PROSITE" id="PS50181">
    <property type="entry name" value="FBOX"/>
    <property type="match status" value="1"/>
</dbReference>
<keyword evidence="3" id="KW-1185">Reference proteome</keyword>
<reference evidence="2" key="1">
    <citation type="journal article" date="2020" name="Stud. Mycol.">
        <title>101 Dothideomycetes genomes: a test case for predicting lifestyles and emergence of pathogens.</title>
        <authorList>
            <person name="Haridas S."/>
            <person name="Albert R."/>
            <person name="Binder M."/>
            <person name="Bloem J."/>
            <person name="Labutti K."/>
            <person name="Salamov A."/>
            <person name="Andreopoulos B."/>
            <person name="Baker S."/>
            <person name="Barry K."/>
            <person name="Bills G."/>
            <person name="Bluhm B."/>
            <person name="Cannon C."/>
            <person name="Castanera R."/>
            <person name="Culley D."/>
            <person name="Daum C."/>
            <person name="Ezra D."/>
            <person name="Gonzalez J."/>
            <person name="Henrissat B."/>
            <person name="Kuo A."/>
            <person name="Liang C."/>
            <person name="Lipzen A."/>
            <person name="Lutzoni F."/>
            <person name="Magnuson J."/>
            <person name="Mondo S."/>
            <person name="Nolan M."/>
            <person name="Ohm R."/>
            <person name="Pangilinan J."/>
            <person name="Park H.-J."/>
            <person name="Ramirez L."/>
            <person name="Alfaro M."/>
            <person name="Sun H."/>
            <person name="Tritt A."/>
            <person name="Yoshinaga Y."/>
            <person name="Zwiers L.-H."/>
            <person name="Turgeon B."/>
            <person name="Goodwin S."/>
            <person name="Spatafora J."/>
            <person name="Crous P."/>
            <person name="Grigoriev I."/>
        </authorList>
    </citation>
    <scope>NUCLEOTIDE SEQUENCE</scope>
    <source>
        <strain evidence="2">CBS 269.34</strain>
    </source>
</reference>
<proteinExistence type="predicted"/>
<dbReference type="CDD" id="cd09917">
    <property type="entry name" value="F-box_SF"/>
    <property type="match status" value="1"/>
</dbReference>
<dbReference type="OrthoDB" id="5422579at2759"/>
<dbReference type="InterPro" id="IPR036047">
    <property type="entry name" value="F-box-like_dom_sf"/>
</dbReference>
<accession>A0A6A6QEI2</accession>
<dbReference type="Pfam" id="PF00646">
    <property type="entry name" value="F-box"/>
    <property type="match status" value="1"/>
</dbReference>
<organism evidence="2 3">
    <name type="scientific">Lophium mytilinum</name>
    <dbReference type="NCBI Taxonomy" id="390894"/>
    <lineage>
        <taxon>Eukaryota</taxon>
        <taxon>Fungi</taxon>
        <taxon>Dikarya</taxon>
        <taxon>Ascomycota</taxon>
        <taxon>Pezizomycotina</taxon>
        <taxon>Dothideomycetes</taxon>
        <taxon>Pleosporomycetidae</taxon>
        <taxon>Mytilinidiales</taxon>
        <taxon>Mytilinidiaceae</taxon>
        <taxon>Lophium</taxon>
    </lineage>
</organism>
<dbReference type="InterPro" id="IPR001810">
    <property type="entry name" value="F-box_dom"/>
</dbReference>
<evidence type="ECO:0000313" key="2">
    <source>
        <dbReference type="EMBL" id="KAF2490682.1"/>
    </source>
</evidence>
<sequence>MRFGSYFNFISAFFQPHLNTHTHGSSSRCCDTSSPKWRIVGPSGPAIIMASFLDLPAELLLNICTRLGHRSLKRLRLTSKHFSLNAAVTEHLFSTFQLFLFKDSMNTFINIAHNDHLCRLVKKVVFRGDVARTFKDQQDWEKRLWNIQLCGDEWEEFTDQEEFCESEIRTCEVKGCKKWHPKHQYSDFDLQAYYDRYEELRLQWHHFNKCMRAVHDGIDSPRPYNPMRRTFYLFTEAIRRLVNLDTVAVVGSYDIGTEYWCSNNYPSYAQTFYEETLWYPRNWRSDGRGALDFSIPRVGTDAENHDYWFDGVSQLSSLLTAISTTGAFEHLKQLRFSTVGQNFWDQKHLDGGELQCGPPLSIEKRNSILNVMAGTFKNLRTLEARVLLDRNIEECRTNERQISRQLARFLLKAECLEHLFLSLGEVNPLHPEFSLPEFTELKWYSDEATTDFLSLIQDVSWPSIRVLEFDHLHTTRRSLQAFASKFPATLQILWISQLRILGEGDSSFQSLDTEESISRSHRIKRLHAALRLALPNTRNKRGGNTFFQSRYNRDPYTDEGDENALATIF</sequence>